<dbReference type="SUPFAM" id="SSF52743">
    <property type="entry name" value="Subtilisin-like"/>
    <property type="match status" value="1"/>
</dbReference>
<feature type="active site" description="Charge relay system" evidence="1">
    <location>
        <position position="141"/>
    </location>
</feature>
<dbReference type="PROSITE" id="PS51892">
    <property type="entry name" value="SUBTILASE"/>
    <property type="match status" value="1"/>
</dbReference>
<keyword evidence="1" id="KW-0645">Protease</keyword>
<dbReference type="Gene3D" id="3.40.50.200">
    <property type="entry name" value="Peptidase S8/S53 domain"/>
    <property type="match status" value="1"/>
</dbReference>
<feature type="domain" description="Peptidase S8/S53" evidence="3">
    <location>
        <begin position="132"/>
        <end position="382"/>
    </location>
</feature>
<gene>
    <name evidence="4" type="ORF">CPLFYP93_01733</name>
</gene>
<organism evidence="4">
    <name type="scientific">Clostridium paraputrificum</name>
    <dbReference type="NCBI Taxonomy" id="29363"/>
    <lineage>
        <taxon>Bacteria</taxon>
        <taxon>Bacillati</taxon>
        <taxon>Bacillota</taxon>
        <taxon>Clostridia</taxon>
        <taxon>Eubacteriales</taxon>
        <taxon>Clostridiaceae</taxon>
        <taxon>Clostridium</taxon>
    </lineage>
</organism>
<keyword evidence="1" id="KW-0720">Serine protease</keyword>
<dbReference type="InterPro" id="IPR000209">
    <property type="entry name" value="Peptidase_S8/S53_dom"/>
</dbReference>
<dbReference type="GO" id="GO:0006508">
    <property type="term" value="P:proteolysis"/>
    <property type="evidence" value="ECO:0007669"/>
    <property type="project" value="UniProtKB-KW"/>
</dbReference>
<protein>
    <submittedName>
        <fullName evidence="4">Subtilase family protein</fullName>
    </submittedName>
</protein>
<dbReference type="Pfam" id="PF00082">
    <property type="entry name" value="Peptidase_S8"/>
    <property type="match status" value="1"/>
</dbReference>
<dbReference type="RefSeq" id="WP_156561075.1">
    <property type="nucleotide sequence ID" value="NZ_CACRTV010000044.1"/>
</dbReference>
<feature type="active site" description="Charge relay system" evidence="1">
    <location>
        <position position="171"/>
    </location>
</feature>
<reference evidence="4" key="1">
    <citation type="submission" date="2019-11" db="EMBL/GenBank/DDBJ databases">
        <authorList>
            <person name="Feng L."/>
        </authorList>
    </citation>
    <scope>NUCLEOTIDE SEQUENCE</scope>
    <source>
        <strain evidence="4">CParaputrificumLFYP93</strain>
    </source>
</reference>
<dbReference type="GO" id="GO:0004252">
    <property type="term" value="F:serine-type endopeptidase activity"/>
    <property type="evidence" value="ECO:0007669"/>
    <property type="project" value="UniProtKB-UniRule"/>
</dbReference>
<dbReference type="CDD" id="cd00306">
    <property type="entry name" value="Peptidases_S8_S53"/>
    <property type="match status" value="1"/>
</dbReference>
<evidence type="ECO:0000313" key="4">
    <source>
        <dbReference type="EMBL" id="VYU22918.1"/>
    </source>
</evidence>
<accession>A0A6N3D6M3</accession>
<feature type="active site" description="Charge relay system" evidence="1">
    <location>
        <position position="339"/>
    </location>
</feature>
<sequence>MKKILSMSLILTFIISSSLLVSCSNNDTWQKGDIQNHPKNNLISMQKVQNERADNIKYGKDIYGIVDLKATKVDSQYLNRLSLSDLNDFMNFDDLTEWPKYLPKGFDPQRLIEEGKEKKLNLQEVHDKGYNGAGVGIAMIDQTLLVDHVEIKDNLKFYKAFSKEKEVASMHGVEMASIAVGKNVGVAPNADLYFVAEDCYDYETKEQDFTHAAEDILNIIELNKTLDNKIRVISFSSGYSSKYTEDGKIIKGSVELEEAIRKAEENNIEVLCLIPGNNINKFQSLTRTSYGDVNDFNNYKPYFYTNAPDDTLYVPTDKKTYASFLGEDKYAYDSWGGMSSIVPYVAGLYALACQADNSITFEKFLEVADKTAYESECVSEEYGKQRFRIINPNAIIEELIN</sequence>
<dbReference type="AlphaFoldDB" id="A0A6N3D6M3"/>
<evidence type="ECO:0000256" key="2">
    <source>
        <dbReference type="SAM" id="SignalP"/>
    </source>
</evidence>
<feature type="signal peptide" evidence="2">
    <location>
        <begin position="1"/>
        <end position="23"/>
    </location>
</feature>
<proteinExistence type="inferred from homology"/>
<feature type="chain" id="PRO_5039253881" evidence="2">
    <location>
        <begin position="24"/>
        <end position="401"/>
    </location>
</feature>
<comment type="similarity">
    <text evidence="1">Belongs to the peptidase S8 family.</text>
</comment>
<evidence type="ECO:0000256" key="1">
    <source>
        <dbReference type="PROSITE-ProRule" id="PRU01240"/>
    </source>
</evidence>
<dbReference type="InterPro" id="IPR036852">
    <property type="entry name" value="Peptidase_S8/S53_dom_sf"/>
</dbReference>
<keyword evidence="2" id="KW-0732">Signal</keyword>
<dbReference type="PROSITE" id="PS51257">
    <property type="entry name" value="PROKAR_LIPOPROTEIN"/>
    <property type="match status" value="1"/>
</dbReference>
<keyword evidence="1" id="KW-0378">Hydrolase</keyword>
<name>A0A6N3D6M3_9CLOT</name>
<dbReference type="EMBL" id="CACRTV010000044">
    <property type="protein sequence ID" value="VYU22918.1"/>
    <property type="molecule type" value="Genomic_DNA"/>
</dbReference>
<evidence type="ECO:0000259" key="3">
    <source>
        <dbReference type="Pfam" id="PF00082"/>
    </source>
</evidence>